<dbReference type="InterPro" id="IPR013529">
    <property type="entry name" value="Glyco_hydro_42_N"/>
</dbReference>
<evidence type="ECO:0000313" key="6">
    <source>
        <dbReference type="Proteomes" id="UP000435649"/>
    </source>
</evidence>
<dbReference type="Gene3D" id="3.40.50.880">
    <property type="match status" value="1"/>
</dbReference>
<keyword evidence="2" id="KW-0326">Glycosidase</keyword>
<dbReference type="Proteomes" id="UP000435649">
    <property type="component" value="Unassembled WGS sequence"/>
</dbReference>
<evidence type="ECO:0000256" key="1">
    <source>
        <dbReference type="ARBA" id="ARBA00022801"/>
    </source>
</evidence>
<dbReference type="PANTHER" id="PTHR36447:SF1">
    <property type="entry name" value="BETA-GALACTOSIDASE GANA"/>
    <property type="match status" value="1"/>
</dbReference>
<dbReference type="Pfam" id="PF02449">
    <property type="entry name" value="Glyco_hydro_42"/>
    <property type="match status" value="1"/>
</dbReference>
<dbReference type="Gene3D" id="2.60.40.10">
    <property type="entry name" value="Immunoglobulins"/>
    <property type="match status" value="1"/>
</dbReference>
<evidence type="ECO:0000256" key="3">
    <source>
        <dbReference type="SAM" id="SignalP"/>
    </source>
</evidence>
<evidence type="ECO:0000259" key="4">
    <source>
        <dbReference type="PROSITE" id="PS50022"/>
    </source>
</evidence>
<dbReference type="EMBL" id="VUNS01000002">
    <property type="protein sequence ID" value="MST96109.1"/>
    <property type="molecule type" value="Genomic_DNA"/>
</dbReference>
<dbReference type="PANTHER" id="PTHR36447">
    <property type="entry name" value="BETA-GALACTOSIDASE GANA"/>
    <property type="match status" value="1"/>
</dbReference>
<dbReference type="InterPro" id="IPR013783">
    <property type="entry name" value="Ig-like_fold"/>
</dbReference>
<dbReference type="InterPro" id="IPR000421">
    <property type="entry name" value="FA58C"/>
</dbReference>
<dbReference type="Pfam" id="PF00754">
    <property type="entry name" value="F5_F8_type_C"/>
    <property type="match status" value="1"/>
</dbReference>
<dbReference type="InterPro" id="IPR029062">
    <property type="entry name" value="Class_I_gatase-like"/>
</dbReference>
<feature type="domain" description="F5/8 type C" evidence="4">
    <location>
        <begin position="875"/>
        <end position="1017"/>
    </location>
</feature>
<proteinExistence type="predicted"/>
<dbReference type="SUPFAM" id="SSF49785">
    <property type="entry name" value="Galactose-binding domain-like"/>
    <property type="match status" value="1"/>
</dbReference>
<dbReference type="GO" id="GO:0005975">
    <property type="term" value="P:carbohydrate metabolic process"/>
    <property type="evidence" value="ECO:0007669"/>
    <property type="project" value="InterPro"/>
</dbReference>
<dbReference type="InterPro" id="IPR003476">
    <property type="entry name" value="Glyco_hydro_42"/>
</dbReference>
<dbReference type="Pfam" id="PF10633">
    <property type="entry name" value="NPCBM_assoc"/>
    <property type="match status" value="1"/>
</dbReference>
<feature type="signal peptide" evidence="3">
    <location>
        <begin position="1"/>
        <end position="18"/>
    </location>
</feature>
<dbReference type="Gene3D" id="2.60.120.260">
    <property type="entry name" value="Galactose-binding domain-like"/>
    <property type="match status" value="1"/>
</dbReference>
<dbReference type="CDD" id="cd03143">
    <property type="entry name" value="A4_beta-galactosidase_middle_domain"/>
    <property type="match status" value="1"/>
</dbReference>
<keyword evidence="1" id="KW-0378">Hydrolase</keyword>
<gene>
    <name evidence="5" type="ORF">FYJ85_03495</name>
</gene>
<dbReference type="AlphaFoldDB" id="A0A844G0R1"/>
<feature type="chain" id="PRO_5032745815" description="F5/8 type C domain-containing protein" evidence="3">
    <location>
        <begin position="19"/>
        <end position="1020"/>
    </location>
</feature>
<dbReference type="SUPFAM" id="SSF51445">
    <property type="entry name" value="(Trans)glycosidases"/>
    <property type="match status" value="1"/>
</dbReference>
<organism evidence="5 6">
    <name type="scientific">Victivallis lenta</name>
    <dbReference type="NCBI Taxonomy" id="2606640"/>
    <lineage>
        <taxon>Bacteria</taxon>
        <taxon>Pseudomonadati</taxon>
        <taxon>Lentisphaerota</taxon>
        <taxon>Lentisphaeria</taxon>
        <taxon>Victivallales</taxon>
        <taxon>Victivallaceae</taxon>
        <taxon>Victivallis</taxon>
    </lineage>
</organism>
<dbReference type="InterPro" id="IPR008979">
    <property type="entry name" value="Galactose-bd-like_sf"/>
</dbReference>
<dbReference type="Gene3D" id="3.20.20.80">
    <property type="entry name" value="Glycosidases"/>
    <property type="match status" value="1"/>
</dbReference>
<keyword evidence="6" id="KW-1185">Reference proteome</keyword>
<dbReference type="InterPro" id="IPR018905">
    <property type="entry name" value="A-galactase_NEW3"/>
</dbReference>
<dbReference type="InterPro" id="IPR017853">
    <property type="entry name" value="GH"/>
</dbReference>
<dbReference type="GO" id="GO:0009341">
    <property type="term" value="C:beta-galactosidase complex"/>
    <property type="evidence" value="ECO:0007669"/>
    <property type="project" value="InterPro"/>
</dbReference>
<protein>
    <recommendedName>
        <fullName evidence="4">F5/8 type C domain-containing protein</fullName>
    </recommendedName>
</protein>
<dbReference type="RefSeq" id="WP_154417001.1">
    <property type="nucleotide sequence ID" value="NZ_CALXOB010000013.1"/>
</dbReference>
<accession>A0A844G0R1</accession>
<evidence type="ECO:0000313" key="5">
    <source>
        <dbReference type="EMBL" id="MST96109.1"/>
    </source>
</evidence>
<dbReference type="GO" id="GO:0004565">
    <property type="term" value="F:beta-galactosidase activity"/>
    <property type="evidence" value="ECO:0007669"/>
    <property type="project" value="InterPro"/>
</dbReference>
<sequence>MKLRLTLAALAAASAAFALDPLEKADACSTQLSPELVPAEGYFPIGVLGDHRFRLLPFAGLNLCETSHCCYEFKDGKPCAYRKAGNGKGLFFFNVWAAHTVYNSSETKHYGTIKRPVSDSGREYGRQMIRYFDPATRQYVLDAAAATVDSVMKQGDRGSVFIWGIDNEWEPPLDYSEEAVTAFRAFLEKAYGGDLSKLNRAWGETYKAFADAQPPKVAEYTLKPGAWLDWRRFQEEAYADFIRDYFKAIQERDPDHRAVVTKSTQCTIEMQSVVRNRALNHEILADRTRDLSKGWYGIDQYGHGDRNTYEMNYLYHCILPNDPAERKFRYGVFSGEANNHAGPGWQFAQSYWRLPSNGYKGGNFFVLGYFGAKNDYSTFGLTAPDGVRRSRFHYLTRYAAMIHRSEPFWAKAEPAAGVPRIAMLMPQRDILLANDTGVSRWDYSTNNRLSVYSHLRNAGYWVDVIPYGKLNPAFLKQYGALFLVGAEHLSPKECADIEAFVQAGGKLYSDMRAGSFDEHHLEARGLEKVLGLRHKGVYTGIEVSPDDVWYNTEYGNVIRGDGKILYETTTGKLLNAEDLFHNAKAAQVVGNDYGKGKSFWFTTRLGALRPESVEPMVVSNFFGGWLKRGGVKPAYAHSTAGGDRLRVEQPQMTADGNLAIAVAGATRFALPAGTLTVALPAAAKFTHAFWAPAESALLEKVAFTRTADGAAFALPEVKTAGILYCFTTPEPLLGIAVLNPRHAAKSDPATPELVPGETVKVKVQLANPGTTELAAGAVTLRAPADWKAEPAKFDTAALKPGELREFTFQVTIPESSAHFRPNFVYPLVAEFTAGGARTGVIHQSVGMRLDPKKFDHLLSDNATDGRFPRDFAIRTGAEYIYNFPEELPDGQYVKDPSSNKTPGRSGNGLTDGLDWWSRRVTFAMPEAEVVFDLKSAYEVTAVNLRKGAPAFPNGIEVEVSEDGKSFRTVAKAPKPDWDEGGWTMVKTEPAKGRYVLVRIKYPTAKGGYLDELEIYGRPLK</sequence>
<keyword evidence="3" id="KW-0732">Signal</keyword>
<name>A0A844G0R1_9BACT</name>
<dbReference type="SUPFAM" id="SSF52317">
    <property type="entry name" value="Class I glutamine amidotransferase-like"/>
    <property type="match status" value="1"/>
</dbReference>
<dbReference type="PROSITE" id="PS50022">
    <property type="entry name" value="FA58C_3"/>
    <property type="match status" value="1"/>
</dbReference>
<evidence type="ECO:0000256" key="2">
    <source>
        <dbReference type="ARBA" id="ARBA00023295"/>
    </source>
</evidence>
<comment type="caution">
    <text evidence="5">The sequence shown here is derived from an EMBL/GenBank/DDBJ whole genome shotgun (WGS) entry which is preliminary data.</text>
</comment>
<reference evidence="5 6" key="1">
    <citation type="submission" date="2019-08" db="EMBL/GenBank/DDBJ databases">
        <title>In-depth cultivation of the pig gut microbiome towards novel bacterial diversity and tailored functional studies.</title>
        <authorList>
            <person name="Wylensek D."/>
            <person name="Hitch T.C.A."/>
            <person name="Clavel T."/>
        </authorList>
    </citation>
    <scope>NUCLEOTIDE SEQUENCE [LARGE SCALE GENOMIC DNA]</scope>
    <source>
        <strain evidence="5 6">BBE-744-WT-12</strain>
    </source>
</reference>